<dbReference type="RefSeq" id="WP_209361860.1">
    <property type="nucleotide sequence ID" value="NZ_JAGISH010000009.1"/>
</dbReference>
<keyword evidence="4" id="KW-1185">Reference proteome</keyword>
<dbReference type="Pfam" id="PF10129">
    <property type="entry name" value="OpgC_C"/>
    <property type="match status" value="1"/>
</dbReference>
<evidence type="ECO:0000313" key="3">
    <source>
        <dbReference type="EMBL" id="MBP0483907.1"/>
    </source>
</evidence>
<dbReference type="PIRSF" id="PIRSF028704">
    <property type="entry name" value="UPC028704"/>
    <property type="match status" value="1"/>
</dbReference>
<organism evidence="3 4">
    <name type="scientific">Sagittula salina</name>
    <dbReference type="NCBI Taxonomy" id="2820268"/>
    <lineage>
        <taxon>Bacteria</taxon>
        <taxon>Pseudomonadati</taxon>
        <taxon>Pseudomonadota</taxon>
        <taxon>Alphaproteobacteria</taxon>
        <taxon>Rhodobacterales</taxon>
        <taxon>Roseobacteraceae</taxon>
        <taxon>Sagittula</taxon>
    </lineage>
</organism>
<comment type="caution">
    <text evidence="3">The sequence shown here is derived from an EMBL/GenBank/DDBJ whole genome shotgun (WGS) entry which is preliminary data.</text>
</comment>
<feature type="transmembrane region" description="Helical" evidence="2">
    <location>
        <begin position="337"/>
        <end position="356"/>
    </location>
</feature>
<dbReference type="PANTHER" id="PTHR38592">
    <property type="entry name" value="BLL4819 PROTEIN"/>
    <property type="match status" value="1"/>
</dbReference>
<feature type="transmembrane region" description="Helical" evidence="2">
    <location>
        <begin position="63"/>
        <end position="83"/>
    </location>
</feature>
<feature type="transmembrane region" description="Helical" evidence="2">
    <location>
        <begin position="213"/>
        <end position="232"/>
    </location>
</feature>
<dbReference type="Proteomes" id="UP000675940">
    <property type="component" value="Unassembled WGS sequence"/>
</dbReference>
<dbReference type="AlphaFoldDB" id="A0A940MRY2"/>
<proteinExistence type="predicted"/>
<name>A0A940MRY2_9RHOB</name>
<gene>
    <name evidence="3" type="ORF">J5474_15610</name>
</gene>
<feature type="transmembrane region" description="Helical" evidence="2">
    <location>
        <begin position="103"/>
        <end position="126"/>
    </location>
</feature>
<evidence type="ECO:0000313" key="4">
    <source>
        <dbReference type="Proteomes" id="UP000675940"/>
    </source>
</evidence>
<feature type="transmembrane region" description="Helical" evidence="2">
    <location>
        <begin position="146"/>
        <end position="171"/>
    </location>
</feature>
<dbReference type="PANTHER" id="PTHR38592:SF3">
    <property type="entry name" value="BLL4819 PROTEIN"/>
    <property type="match status" value="1"/>
</dbReference>
<keyword evidence="2" id="KW-0812">Transmembrane</keyword>
<sequence>MTQPQIIPLSARTPVPVKAPRDPRIDMFRGLALVMILINHMPGNPWEAITSRNFGFSDAAEAFFVMSGIAAGIAYSPAMLRWLDGKGRLRDAVLPLWRRAWTLYMVQMLLTVLALGLFAWATYAFVNPKFSEMHNLATFYRDPAKALIGLPLLGFQIGYVNILPSYIVLMLAAPLALIGGLRFPRLTLAASVTLWLIGGIYRLNIPNYPGNGGWFLSPLSWQLIFVVGLLIGIRHRRGERLVPVSRLLLAVAAGYLLFVLAWREIPALGQFINHKMAQLSSVGVPYPFTSHNKTYLAFPRLSHMLAVVYVLSCLGSVRVIAGHRLAAPLRLLGRHSLPVFAFGTMLALSGQIVFVLTPDQEIRWLIPPLAALLSWGLARLKVASAPSPAPAQTGATQPARPSGLRSSA</sequence>
<feature type="transmembrane region" description="Helical" evidence="2">
    <location>
        <begin position="301"/>
        <end position="321"/>
    </location>
</feature>
<evidence type="ECO:0000256" key="2">
    <source>
        <dbReference type="SAM" id="Phobius"/>
    </source>
</evidence>
<protein>
    <submittedName>
        <fullName evidence="3">OpgC domain-containing protein</fullName>
    </submittedName>
</protein>
<dbReference type="InterPro" id="IPR014550">
    <property type="entry name" value="UCP028704_OpgC"/>
</dbReference>
<dbReference type="EMBL" id="JAGISH010000009">
    <property type="protein sequence ID" value="MBP0483907.1"/>
    <property type="molecule type" value="Genomic_DNA"/>
</dbReference>
<reference evidence="3" key="1">
    <citation type="submission" date="2021-03" db="EMBL/GenBank/DDBJ databases">
        <title>Sagittula salina sp. nov. strain M10.9X isolated from the marine waste.</title>
        <authorList>
            <person name="Satari L."/>
            <person name="Molina-Menor E."/>
            <person name="Vidal-Verdu A."/>
            <person name="Pascual J."/>
            <person name="Pereto J."/>
            <person name="Porcar M."/>
        </authorList>
    </citation>
    <scope>NUCLEOTIDE SEQUENCE</scope>
    <source>
        <strain evidence="3">M10.9X</strain>
    </source>
</reference>
<evidence type="ECO:0000256" key="1">
    <source>
        <dbReference type="SAM" id="MobiDB-lite"/>
    </source>
</evidence>
<keyword evidence="2" id="KW-0472">Membrane</keyword>
<accession>A0A940MRY2</accession>
<keyword evidence="2" id="KW-1133">Transmembrane helix</keyword>
<feature type="transmembrane region" description="Helical" evidence="2">
    <location>
        <begin position="244"/>
        <end position="262"/>
    </location>
</feature>
<feature type="region of interest" description="Disordered" evidence="1">
    <location>
        <begin position="386"/>
        <end position="408"/>
    </location>
</feature>
<feature type="compositionally biased region" description="Low complexity" evidence="1">
    <location>
        <begin position="386"/>
        <end position="399"/>
    </location>
</feature>
<feature type="transmembrane region" description="Helical" evidence="2">
    <location>
        <begin position="183"/>
        <end position="201"/>
    </location>
</feature>